<evidence type="ECO:0000313" key="7">
    <source>
        <dbReference type="Proteomes" id="UP001595632"/>
    </source>
</evidence>
<dbReference type="RefSeq" id="WP_275632440.1">
    <property type="nucleotide sequence ID" value="NZ_JARGYD010000003.1"/>
</dbReference>
<feature type="domain" description="HTH lacI-type" evidence="5">
    <location>
        <begin position="9"/>
        <end position="63"/>
    </location>
</feature>
<protein>
    <submittedName>
        <fullName evidence="6">LacI family transcriptional regulator</fullName>
    </submittedName>
</protein>
<keyword evidence="7" id="KW-1185">Reference proteome</keyword>
<dbReference type="SMART" id="SM00354">
    <property type="entry name" value="HTH_LACI"/>
    <property type="match status" value="1"/>
</dbReference>
<comment type="caution">
    <text evidence="6">The sequence shown here is derived from an EMBL/GenBank/DDBJ whole genome shotgun (WGS) entry which is preliminary data.</text>
</comment>
<dbReference type="InterPro" id="IPR010982">
    <property type="entry name" value="Lambda_DNA-bd_dom_sf"/>
</dbReference>
<dbReference type="PANTHER" id="PTHR30146:SF109">
    <property type="entry name" value="HTH-TYPE TRANSCRIPTIONAL REGULATOR GALS"/>
    <property type="match status" value="1"/>
</dbReference>
<keyword evidence="1" id="KW-0805">Transcription regulation</keyword>
<accession>A0ABV7GY56</accession>
<name>A0ABV7GY56_9RHOB</name>
<reference evidence="7" key="1">
    <citation type="journal article" date="2019" name="Int. J. Syst. Evol. Microbiol.">
        <title>The Global Catalogue of Microorganisms (GCM) 10K type strain sequencing project: providing services to taxonomists for standard genome sequencing and annotation.</title>
        <authorList>
            <consortium name="The Broad Institute Genomics Platform"/>
            <consortium name="The Broad Institute Genome Sequencing Center for Infectious Disease"/>
            <person name="Wu L."/>
            <person name="Ma J."/>
        </authorList>
    </citation>
    <scope>NUCLEOTIDE SEQUENCE [LARGE SCALE GENOMIC DNA]</scope>
    <source>
        <strain evidence="7">KCTC 52366</strain>
    </source>
</reference>
<evidence type="ECO:0000256" key="2">
    <source>
        <dbReference type="ARBA" id="ARBA00023125"/>
    </source>
</evidence>
<evidence type="ECO:0000256" key="3">
    <source>
        <dbReference type="ARBA" id="ARBA00023163"/>
    </source>
</evidence>
<dbReference type="SUPFAM" id="SSF53822">
    <property type="entry name" value="Periplasmic binding protein-like I"/>
    <property type="match status" value="1"/>
</dbReference>
<dbReference type="CDD" id="cd01392">
    <property type="entry name" value="HTH_LacI"/>
    <property type="match status" value="1"/>
</dbReference>
<keyword evidence="2" id="KW-0238">DNA-binding</keyword>
<feature type="region of interest" description="Disordered" evidence="4">
    <location>
        <begin position="321"/>
        <end position="347"/>
    </location>
</feature>
<dbReference type="Pfam" id="PF00532">
    <property type="entry name" value="Peripla_BP_1"/>
    <property type="match status" value="1"/>
</dbReference>
<evidence type="ECO:0000259" key="5">
    <source>
        <dbReference type="PROSITE" id="PS50932"/>
    </source>
</evidence>
<gene>
    <name evidence="6" type="ORF">ACFOGP_22370</name>
</gene>
<evidence type="ECO:0000256" key="1">
    <source>
        <dbReference type="ARBA" id="ARBA00023015"/>
    </source>
</evidence>
<dbReference type="SUPFAM" id="SSF47413">
    <property type="entry name" value="lambda repressor-like DNA-binding domains"/>
    <property type="match status" value="1"/>
</dbReference>
<dbReference type="InterPro" id="IPR001761">
    <property type="entry name" value="Peripla_BP/Lac1_sug-bd_dom"/>
</dbReference>
<dbReference type="EMBL" id="JBHRTB010000010">
    <property type="protein sequence ID" value="MFC3145483.1"/>
    <property type="molecule type" value="Genomic_DNA"/>
</dbReference>
<dbReference type="InterPro" id="IPR000843">
    <property type="entry name" value="HTH_LacI"/>
</dbReference>
<dbReference type="Gene3D" id="3.40.50.2300">
    <property type="match status" value="2"/>
</dbReference>
<dbReference type="PANTHER" id="PTHR30146">
    <property type="entry name" value="LACI-RELATED TRANSCRIPTIONAL REPRESSOR"/>
    <property type="match status" value="1"/>
</dbReference>
<evidence type="ECO:0000313" key="6">
    <source>
        <dbReference type="EMBL" id="MFC3145483.1"/>
    </source>
</evidence>
<dbReference type="PROSITE" id="PS50932">
    <property type="entry name" value="HTH_LACI_2"/>
    <property type="match status" value="1"/>
</dbReference>
<dbReference type="Gene3D" id="1.10.260.40">
    <property type="entry name" value="lambda repressor-like DNA-binding domains"/>
    <property type="match status" value="1"/>
</dbReference>
<dbReference type="Proteomes" id="UP001595632">
    <property type="component" value="Unassembled WGS sequence"/>
</dbReference>
<sequence>MAARDRKKPTLKTISELAGLAVPTVSRALHDAPDIGAETKQKVRRIAAEIGYVPNRAGVRLKTGKTNVIALILSTEHEILNHTARMISAIAGGLSGTRYHLNVTPYFPKDDPMVPVRYVVENRSADAVILNQVRPEDPRVRYLLDEEFPFATHGRSNWREGHAYFDYDNETFADLAVTRLAARGRRNVVVVAPPIEQNYAQDIAIGTARAAKTAGIAARIAKDVTSDDSTDRIAATLSAMLDRDPTIDGILCASTTAAMAVVATLEARGRVLGVDVDVIAKEAVNFLTLFRPQMLSLSEDVVRAGDFLAKAAIRAVEHPTAPPLQGLEVPDHSSFRTGPDAGLKPAS</sequence>
<organism evidence="6 7">
    <name type="scientific">Psychromarinibacter halotolerans</name>
    <dbReference type="NCBI Taxonomy" id="1775175"/>
    <lineage>
        <taxon>Bacteria</taxon>
        <taxon>Pseudomonadati</taxon>
        <taxon>Pseudomonadota</taxon>
        <taxon>Alphaproteobacteria</taxon>
        <taxon>Rhodobacterales</taxon>
        <taxon>Paracoccaceae</taxon>
        <taxon>Psychromarinibacter</taxon>
    </lineage>
</organism>
<keyword evidence="3" id="KW-0804">Transcription</keyword>
<proteinExistence type="predicted"/>
<dbReference type="InterPro" id="IPR028082">
    <property type="entry name" value="Peripla_BP_I"/>
</dbReference>
<evidence type="ECO:0000256" key="4">
    <source>
        <dbReference type="SAM" id="MobiDB-lite"/>
    </source>
</evidence>
<dbReference type="CDD" id="cd20009">
    <property type="entry name" value="PBP1_RafR-like"/>
    <property type="match status" value="1"/>
</dbReference>
<dbReference type="Pfam" id="PF00356">
    <property type="entry name" value="LacI"/>
    <property type="match status" value="1"/>
</dbReference>